<gene>
    <name evidence="3" type="ORF">FCM35_KLT02703</name>
</gene>
<protein>
    <submittedName>
        <fullName evidence="3">Uncharacterized protein</fullName>
    </submittedName>
</protein>
<organism evidence="3 4">
    <name type="scientific">Carex littledalei</name>
    <dbReference type="NCBI Taxonomy" id="544730"/>
    <lineage>
        <taxon>Eukaryota</taxon>
        <taxon>Viridiplantae</taxon>
        <taxon>Streptophyta</taxon>
        <taxon>Embryophyta</taxon>
        <taxon>Tracheophyta</taxon>
        <taxon>Spermatophyta</taxon>
        <taxon>Magnoliopsida</taxon>
        <taxon>Liliopsida</taxon>
        <taxon>Poales</taxon>
        <taxon>Cyperaceae</taxon>
        <taxon>Cyperoideae</taxon>
        <taxon>Cariceae</taxon>
        <taxon>Carex</taxon>
        <taxon>Carex subgen. Euthyceras</taxon>
    </lineage>
</organism>
<dbReference type="AlphaFoldDB" id="A0A833R378"/>
<dbReference type="EMBL" id="SWLB01000012">
    <property type="protein sequence ID" value="KAF3331297.1"/>
    <property type="molecule type" value="Genomic_DNA"/>
</dbReference>
<keyword evidence="2" id="KW-0812">Transmembrane</keyword>
<proteinExistence type="predicted"/>
<reference evidence="3" key="1">
    <citation type="submission" date="2020-01" db="EMBL/GenBank/DDBJ databases">
        <title>Genome sequence of Kobresia littledalei, the first chromosome-level genome in the family Cyperaceae.</title>
        <authorList>
            <person name="Qu G."/>
        </authorList>
    </citation>
    <scope>NUCLEOTIDE SEQUENCE</scope>
    <source>
        <strain evidence="3">C.B.Clarke</strain>
        <tissue evidence="3">Leaf</tissue>
    </source>
</reference>
<evidence type="ECO:0000313" key="4">
    <source>
        <dbReference type="Proteomes" id="UP000623129"/>
    </source>
</evidence>
<dbReference type="PANTHER" id="PTHR37222:SF1">
    <property type="entry name" value="OS02G0718000 PROTEIN"/>
    <property type="match status" value="1"/>
</dbReference>
<dbReference type="PANTHER" id="PTHR37222">
    <property type="entry name" value="OS02G0718000 PROTEIN"/>
    <property type="match status" value="1"/>
</dbReference>
<accession>A0A833R378</accession>
<evidence type="ECO:0000256" key="1">
    <source>
        <dbReference type="SAM" id="MobiDB-lite"/>
    </source>
</evidence>
<evidence type="ECO:0000256" key="2">
    <source>
        <dbReference type="SAM" id="Phobius"/>
    </source>
</evidence>
<dbReference type="OrthoDB" id="1908269at2759"/>
<evidence type="ECO:0000313" key="3">
    <source>
        <dbReference type="EMBL" id="KAF3331297.1"/>
    </source>
</evidence>
<feature type="transmembrane region" description="Helical" evidence="2">
    <location>
        <begin position="202"/>
        <end position="220"/>
    </location>
</feature>
<dbReference type="Proteomes" id="UP000623129">
    <property type="component" value="Unassembled WGS sequence"/>
</dbReference>
<feature type="transmembrane region" description="Helical" evidence="2">
    <location>
        <begin position="116"/>
        <end position="133"/>
    </location>
</feature>
<keyword evidence="2" id="KW-0472">Membrane</keyword>
<keyword evidence="4" id="KW-1185">Reference proteome</keyword>
<feature type="transmembrane region" description="Helical" evidence="2">
    <location>
        <begin position="145"/>
        <end position="165"/>
    </location>
</feature>
<name>A0A833R378_9POAL</name>
<keyword evidence="2" id="KW-1133">Transmembrane helix</keyword>
<comment type="caution">
    <text evidence="3">The sequence shown here is derived from an EMBL/GenBank/DDBJ whole genome shotgun (WGS) entry which is preliminary data.</text>
</comment>
<sequence length="222" mass="24809">MATTLTRRLLNPRFLSLIPKSTSPRSFLPTSKPFISAPTYFYKPIPHPFILASRALSSTPPPDPSSTGTSPATDFEKFKHQEIEGPTVERDLSPLANETREVFDKMRKSIHDLSKVFALLGMAHLGIGAWLVYTLPHGSPQEVSIQGVAAFAFPFAMAFIMRRSLKPMLFFNKMEEMGRLQILTSVMQQVKWLDLLLRRTRIVGVCCILGMSAGTLVAVWKS</sequence>
<feature type="region of interest" description="Disordered" evidence="1">
    <location>
        <begin position="54"/>
        <end position="73"/>
    </location>
</feature>